<organism evidence="1 2">
    <name type="scientific">Pediococcus pentosaceus</name>
    <dbReference type="NCBI Taxonomy" id="1255"/>
    <lineage>
        <taxon>Bacteria</taxon>
        <taxon>Bacillati</taxon>
        <taxon>Bacillota</taxon>
        <taxon>Bacilli</taxon>
        <taxon>Lactobacillales</taxon>
        <taxon>Lactobacillaceae</taxon>
        <taxon>Pediococcus</taxon>
    </lineage>
</organism>
<dbReference type="AlphaFoldDB" id="A0A1Y0VR04"/>
<dbReference type="Proteomes" id="UP000196118">
    <property type="component" value="Chromosome"/>
</dbReference>
<reference evidence="1 2" key="1">
    <citation type="submission" date="2017-05" db="EMBL/GenBank/DDBJ databases">
        <title>Genome sequence of Pediococcus pentosaceus strain SRCM100892.</title>
        <authorList>
            <person name="Cho S.H."/>
        </authorList>
    </citation>
    <scope>NUCLEOTIDE SEQUENCE [LARGE SCALE GENOMIC DNA]</scope>
    <source>
        <strain evidence="1 2">SRCM100892</strain>
    </source>
</reference>
<name>A0A1Y0VR04_PEDPE</name>
<protein>
    <submittedName>
        <fullName evidence="1">Uncharacterized protein</fullName>
    </submittedName>
</protein>
<sequence>MKMTKYGWCSPTEIKIFGELDRQIKQKKRDDSKQDRPFIMPKEKRETIKVDWRRGDM</sequence>
<gene>
    <name evidence="1" type="ORF">S100892_01321</name>
</gene>
<proteinExistence type="predicted"/>
<evidence type="ECO:0000313" key="1">
    <source>
        <dbReference type="EMBL" id="ARW19894.1"/>
    </source>
</evidence>
<accession>A0A1Y0VR04</accession>
<dbReference type="EMBL" id="CP021474">
    <property type="protein sequence ID" value="ARW19894.1"/>
    <property type="molecule type" value="Genomic_DNA"/>
</dbReference>
<evidence type="ECO:0000313" key="2">
    <source>
        <dbReference type="Proteomes" id="UP000196118"/>
    </source>
</evidence>